<protein>
    <submittedName>
        <fullName evidence="5">Extracellular solute-binding protein</fullName>
    </submittedName>
</protein>
<dbReference type="Gene3D" id="3.40.190.10">
    <property type="entry name" value="Periplasmic binding protein-like II"/>
    <property type="match status" value="2"/>
</dbReference>
<dbReference type="InterPro" id="IPR006059">
    <property type="entry name" value="SBP"/>
</dbReference>
<dbReference type="EMBL" id="WJHE01000703">
    <property type="protein sequence ID" value="MST33735.1"/>
    <property type="molecule type" value="Genomic_DNA"/>
</dbReference>
<reference evidence="5 6" key="1">
    <citation type="submission" date="2019-11" db="EMBL/GenBank/DDBJ databases">
        <title>Acidiferrimicrobium australis gen. nov., sp. nov., an acidophilic and obligately heterotrophic, member of the Actinobacteria that catalyses dissimilatory oxido- reduction of iron isolated from metal-rich acidic water in Chile.</title>
        <authorList>
            <person name="Gonzalez D."/>
            <person name="Huber K."/>
            <person name="Hedrich S."/>
            <person name="Rojas-Villalobos C."/>
            <person name="Quatrini R."/>
            <person name="Dinamarca M.A."/>
            <person name="Schwarz A."/>
            <person name="Canales C."/>
            <person name="Nancucheo I."/>
        </authorList>
    </citation>
    <scope>NUCLEOTIDE SEQUENCE [LARGE SCALE GENOMIC DNA]</scope>
    <source>
        <strain evidence="5 6">USS-CCA1</strain>
    </source>
</reference>
<keyword evidence="4" id="KW-0574">Periplasm</keyword>
<evidence type="ECO:0000256" key="1">
    <source>
        <dbReference type="ARBA" id="ARBA00004418"/>
    </source>
</evidence>
<evidence type="ECO:0000256" key="4">
    <source>
        <dbReference type="ARBA" id="ARBA00022764"/>
    </source>
</evidence>
<proteinExistence type="predicted"/>
<dbReference type="InterPro" id="IPR001188">
    <property type="entry name" value="Sperm_putr-bd"/>
</dbReference>
<gene>
    <name evidence="5" type="ORF">GHK86_13540</name>
</gene>
<dbReference type="Pfam" id="PF13416">
    <property type="entry name" value="SBP_bac_8"/>
    <property type="match status" value="1"/>
</dbReference>
<keyword evidence="3" id="KW-0732">Signal</keyword>
<evidence type="ECO:0000256" key="2">
    <source>
        <dbReference type="ARBA" id="ARBA00022448"/>
    </source>
</evidence>
<keyword evidence="6" id="KW-1185">Reference proteome</keyword>
<dbReference type="SUPFAM" id="SSF53850">
    <property type="entry name" value="Periplasmic binding protein-like II"/>
    <property type="match status" value="1"/>
</dbReference>
<dbReference type="PRINTS" id="PR00909">
    <property type="entry name" value="SPERMDNBNDNG"/>
</dbReference>
<feature type="non-terminal residue" evidence="5">
    <location>
        <position position="1"/>
    </location>
</feature>
<name>A0ABW9QV40_9ACTN</name>
<keyword evidence="2" id="KW-0813">Transport</keyword>
<dbReference type="Proteomes" id="UP000437736">
    <property type="component" value="Unassembled WGS sequence"/>
</dbReference>
<sequence length="387" mass="42803">AALAAGGALSACAAAEASVTVPLARQDNPVRWPVYKDNPAIASGLEPEKGATLQIYNWVAYINSATIKNFCKKYNCHAQVTTFNTMDEAIAKLQSGQLNFDVFIPTPDVLGPLILGKLLQPLNHSYIPNRHQTWPDYASPFYDVGARYTMPYTVYTTGIGYRKDLVDQDPYRMANPWEMLWNPKYYGRTGILDDYREGLALGMLKVGIHDVNSTSVAAIAESRRQLELCEKLTAAIIDNNDFTDVPTGQTAVHHAWSGDMASSWYYLPKGVKPDVLGYWYPPEGNGPVANDTMAVLRSSRSPVLAHLFINYFLDLHNALDNASYTGYQQPIEGVTPESMVKAGIIPPSLLSTTVPRSYFRKGLFELELPAKTDQEYQVAWTTFGGGL</sequence>
<evidence type="ECO:0000313" key="5">
    <source>
        <dbReference type="EMBL" id="MST33735.1"/>
    </source>
</evidence>
<comment type="caution">
    <text evidence="5">The sequence shown here is derived from an EMBL/GenBank/DDBJ whole genome shotgun (WGS) entry which is preliminary data.</text>
</comment>
<accession>A0ABW9QV40</accession>
<dbReference type="CDD" id="cd13590">
    <property type="entry name" value="PBP2_PotD_PotF_like"/>
    <property type="match status" value="1"/>
</dbReference>
<evidence type="ECO:0000313" key="6">
    <source>
        <dbReference type="Proteomes" id="UP000437736"/>
    </source>
</evidence>
<evidence type="ECO:0000256" key="3">
    <source>
        <dbReference type="ARBA" id="ARBA00022729"/>
    </source>
</evidence>
<dbReference type="PANTHER" id="PTHR30222:SF17">
    <property type="entry name" value="SPERMIDINE_PUTRESCINE-BINDING PERIPLASMIC PROTEIN"/>
    <property type="match status" value="1"/>
</dbReference>
<organism evidence="5 6">
    <name type="scientific">Acidiferrimicrobium australe</name>
    <dbReference type="NCBI Taxonomy" id="2664430"/>
    <lineage>
        <taxon>Bacteria</taxon>
        <taxon>Bacillati</taxon>
        <taxon>Actinomycetota</taxon>
        <taxon>Acidimicrobiia</taxon>
        <taxon>Acidimicrobiales</taxon>
        <taxon>Acidimicrobiaceae</taxon>
        <taxon>Acidiferrimicrobium</taxon>
    </lineage>
</organism>
<dbReference type="PANTHER" id="PTHR30222">
    <property type="entry name" value="SPERMIDINE/PUTRESCINE-BINDING PERIPLASMIC PROTEIN"/>
    <property type="match status" value="1"/>
</dbReference>
<comment type="subcellular location">
    <subcellularLocation>
        <location evidence="1">Periplasm</location>
    </subcellularLocation>
</comment>